<accession>A0ABT5GAT5</accession>
<evidence type="ECO:0000313" key="5">
    <source>
        <dbReference type="Proteomes" id="UP001220940"/>
    </source>
</evidence>
<dbReference type="InterPro" id="IPR007326">
    <property type="entry name" value="Lipoprotein-assoc_dom"/>
</dbReference>
<keyword evidence="5" id="KW-1185">Reference proteome</keyword>
<feature type="domain" description="Lipoprotein-associated type-17" evidence="3">
    <location>
        <begin position="61"/>
        <end position="141"/>
    </location>
</feature>
<protein>
    <recommendedName>
        <fullName evidence="3">Lipoprotein-associated type-17 domain-containing protein</fullName>
    </recommendedName>
</protein>
<evidence type="ECO:0000256" key="1">
    <source>
        <dbReference type="SAM" id="Coils"/>
    </source>
</evidence>
<feature type="region of interest" description="Disordered" evidence="2">
    <location>
        <begin position="17"/>
        <end position="38"/>
    </location>
</feature>
<evidence type="ECO:0000259" key="3">
    <source>
        <dbReference type="Pfam" id="PF04200"/>
    </source>
</evidence>
<name>A0ABT5GAT5_9MOLU</name>
<dbReference type="Proteomes" id="UP001220940">
    <property type="component" value="Unassembled WGS sequence"/>
</dbReference>
<dbReference type="RefSeq" id="WP_255034344.1">
    <property type="nucleotide sequence ID" value="NZ_CP101414.1"/>
</dbReference>
<sequence length="576" mass="63714">MGVGSFVGLAIASCSKTEPSKSLDGQSGSDSDKTTTNKNAKTEVEMLANSLTPDSFVIVDNSKNEIDKANIKANEVKKENIKLKKEIETNPILEGWEVVLELVSNPQDSNQNNDSIQIKIKFNKDNDSVTSNPITIDGFKSLANSVRSALLSTEEITNQDGSKQSIKLLNLGDSGWKTLEELLGSNSSMVDSSSNMMANQRNSSISLAESNDNSDEYINDAKPLVIDSNSLLVKELFKNKVASSNITSNLMLSLEGKVKFESIRKANDSAELILTSSSGEKLKITGSSVEDNQQNTRIDIEFDKIVLANVKPSDVVVQVLFGDMENINRKNSSINIFAGYKISKLIKTKEEDVSEVGTETNGTSIKVPSKYTQLDGGDLGLKIKDKMWIFHPLGLNYDGSSKIEKYRVVVNLYFGSALTVTNAYDYNVYVKKINNQDNQASTHNSGSQMQKAMSSFVDPSIFTDIRPEGNNINEFLKMTGDRNMNEKLKSWYSLLDSLNLSSQWDNEKNKVGMGNAIAKITNSDNQQKYELDSMKTNNYLFMVGIKTGSNDYNFLPRITFVTFAYENKANTSNSRQ</sequence>
<proteinExistence type="predicted"/>
<dbReference type="Pfam" id="PF04200">
    <property type="entry name" value="Lipoprotein_17"/>
    <property type="match status" value="1"/>
</dbReference>
<feature type="coiled-coil region" evidence="1">
    <location>
        <begin position="59"/>
        <end position="86"/>
    </location>
</feature>
<comment type="caution">
    <text evidence="4">The sequence shown here is derived from an EMBL/GenBank/DDBJ whole genome shotgun (WGS) entry which is preliminary data.</text>
</comment>
<organism evidence="4 5">
    <name type="scientific">Mycoplasma bradburyae</name>
    <dbReference type="NCBI Taxonomy" id="2963128"/>
    <lineage>
        <taxon>Bacteria</taxon>
        <taxon>Bacillati</taxon>
        <taxon>Mycoplasmatota</taxon>
        <taxon>Mollicutes</taxon>
        <taxon>Mycoplasmataceae</taxon>
        <taxon>Mycoplasma</taxon>
    </lineage>
</organism>
<gene>
    <name evidence="4" type="ORF">LNO68_02715</name>
</gene>
<keyword evidence="1" id="KW-0175">Coiled coil</keyword>
<reference evidence="4" key="1">
    <citation type="submission" date="2021-11" db="EMBL/GenBank/DDBJ databases">
        <title>Description of Mycoplasma bradburyaesp. nov.from sea birds: a tribute to a great mycoplasmologist.</title>
        <authorList>
            <person name="Ramirez A.S."/>
            <person name="Poveda C."/>
            <person name="Suarez-Perez A."/>
            <person name="Rosales R.S."/>
            <person name="Dijkman R."/>
            <person name="Feberwee A."/>
            <person name="Spergser J."/>
            <person name="Szostak M.P."/>
            <person name="Ressel L."/>
            <person name="Calabuig P."/>
            <person name="Catania S."/>
            <person name="Gobbo F."/>
            <person name="Timofte D."/>
            <person name="Poveda J.B."/>
        </authorList>
    </citation>
    <scope>NUCLEOTIDE SEQUENCE [LARGE SCALE GENOMIC DNA]</scope>
    <source>
        <strain evidence="4">T158</strain>
    </source>
</reference>
<evidence type="ECO:0000256" key="2">
    <source>
        <dbReference type="SAM" id="MobiDB-lite"/>
    </source>
</evidence>
<evidence type="ECO:0000313" key="4">
    <source>
        <dbReference type="EMBL" id="MDC4182095.1"/>
    </source>
</evidence>
<dbReference type="EMBL" id="JAJHZM010000012">
    <property type="protein sequence ID" value="MDC4182095.1"/>
    <property type="molecule type" value="Genomic_DNA"/>
</dbReference>